<dbReference type="EMBL" id="JAULSV010000007">
    <property type="protein sequence ID" value="KAK0639101.1"/>
    <property type="molecule type" value="Genomic_DNA"/>
</dbReference>
<sequence length="79" mass="8939">MDLQTQAAHKFKDVPVLFNAIKHTKGESIPPTAKNKLKFSYKVSVTNKVYHMENGSKGLKSKATRYIRDRSTARSSPLF</sequence>
<dbReference type="AlphaFoldDB" id="A0AA39XT00"/>
<comment type="caution">
    <text evidence="2">The sequence shown here is derived from an EMBL/GenBank/DDBJ whole genome shotgun (WGS) entry which is preliminary data.</text>
</comment>
<name>A0AA39XT00_9PEZI</name>
<dbReference type="Proteomes" id="UP001174936">
    <property type="component" value="Unassembled WGS sequence"/>
</dbReference>
<accession>A0AA39XT00</accession>
<evidence type="ECO:0000313" key="2">
    <source>
        <dbReference type="EMBL" id="KAK0639101.1"/>
    </source>
</evidence>
<protein>
    <submittedName>
        <fullName evidence="2">Uncharacterized protein</fullName>
    </submittedName>
</protein>
<reference evidence="2" key="1">
    <citation type="submission" date="2023-06" db="EMBL/GenBank/DDBJ databases">
        <title>Genome-scale phylogeny and comparative genomics of the fungal order Sordariales.</title>
        <authorList>
            <consortium name="Lawrence Berkeley National Laboratory"/>
            <person name="Hensen N."/>
            <person name="Bonometti L."/>
            <person name="Westerberg I."/>
            <person name="Brannstrom I.O."/>
            <person name="Guillou S."/>
            <person name="Cros-Aarteil S."/>
            <person name="Calhoun S."/>
            <person name="Haridas S."/>
            <person name="Kuo A."/>
            <person name="Mondo S."/>
            <person name="Pangilinan J."/>
            <person name="Riley R."/>
            <person name="Labutti K."/>
            <person name="Andreopoulos B."/>
            <person name="Lipzen A."/>
            <person name="Chen C."/>
            <person name="Yanf M."/>
            <person name="Daum C."/>
            <person name="Ng V."/>
            <person name="Clum A."/>
            <person name="Steindorff A."/>
            <person name="Ohm R."/>
            <person name="Martin F."/>
            <person name="Silar P."/>
            <person name="Natvig D."/>
            <person name="Lalanne C."/>
            <person name="Gautier V."/>
            <person name="Ament-Velasquez S.L."/>
            <person name="Kruys A."/>
            <person name="Hutchinson M.I."/>
            <person name="Powell A.J."/>
            <person name="Barry K."/>
            <person name="Miller A.N."/>
            <person name="Grigoriev I.V."/>
            <person name="Debuchy R."/>
            <person name="Gladieux P."/>
            <person name="Thoren M.H."/>
            <person name="Johannesson H."/>
        </authorList>
    </citation>
    <scope>NUCLEOTIDE SEQUENCE</scope>
    <source>
        <strain evidence="2">SMH2532-1</strain>
    </source>
</reference>
<feature type="region of interest" description="Disordered" evidence="1">
    <location>
        <begin position="60"/>
        <end position="79"/>
    </location>
</feature>
<evidence type="ECO:0000256" key="1">
    <source>
        <dbReference type="SAM" id="MobiDB-lite"/>
    </source>
</evidence>
<dbReference type="Gene3D" id="3.30.9.10">
    <property type="entry name" value="D-Amino Acid Oxidase, subunit A, domain 2"/>
    <property type="match status" value="1"/>
</dbReference>
<keyword evidence="3" id="KW-1185">Reference proteome</keyword>
<evidence type="ECO:0000313" key="3">
    <source>
        <dbReference type="Proteomes" id="UP001174936"/>
    </source>
</evidence>
<proteinExistence type="predicted"/>
<organism evidence="2 3">
    <name type="scientific">Cercophora newfieldiana</name>
    <dbReference type="NCBI Taxonomy" id="92897"/>
    <lineage>
        <taxon>Eukaryota</taxon>
        <taxon>Fungi</taxon>
        <taxon>Dikarya</taxon>
        <taxon>Ascomycota</taxon>
        <taxon>Pezizomycotina</taxon>
        <taxon>Sordariomycetes</taxon>
        <taxon>Sordariomycetidae</taxon>
        <taxon>Sordariales</taxon>
        <taxon>Lasiosphaeriaceae</taxon>
        <taxon>Cercophora</taxon>
    </lineage>
</organism>
<gene>
    <name evidence="2" type="ORF">B0T16DRAFT_462806</name>
</gene>